<dbReference type="EMBL" id="WSZM01000389">
    <property type="protein sequence ID" value="KAF4034029.1"/>
    <property type="molecule type" value="Genomic_DNA"/>
</dbReference>
<feature type="compositionally biased region" description="Low complexity" evidence="1">
    <location>
        <begin position="68"/>
        <end position="77"/>
    </location>
</feature>
<comment type="caution">
    <text evidence="2">The sequence shown here is derived from an EMBL/GenBank/DDBJ whole genome shotgun (WGS) entry which is preliminary data.</text>
</comment>
<keyword evidence="3" id="KW-1185">Reference proteome</keyword>
<sequence>MACASSPPPMGADPMYFHRVFQQDPTTTVPTDGCGAHILRFAFGKTSTTAASTAGRVTQTLRFTIDKAQPSPMSSQPPARPSLQTDGHDARDFSQPTARPSLHRGS</sequence>
<proteinExistence type="predicted"/>
<organism evidence="2 3">
    <name type="scientific">Phytophthora infestans</name>
    <name type="common">Potato late blight agent</name>
    <name type="synonym">Botrytis infestans</name>
    <dbReference type="NCBI Taxonomy" id="4787"/>
    <lineage>
        <taxon>Eukaryota</taxon>
        <taxon>Sar</taxon>
        <taxon>Stramenopiles</taxon>
        <taxon>Oomycota</taxon>
        <taxon>Peronosporomycetes</taxon>
        <taxon>Peronosporales</taxon>
        <taxon>Peronosporaceae</taxon>
        <taxon>Phytophthora</taxon>
    </lineage>
</organism>
<dbReference type="AlphaFoldDB" id="A0A833SKG3"/>
<evidence type="ECO:0000313" key="2">
    <source>
        <dbReference type="EMBL" id="KAF4034029.1"/>
    </source>
</evidence>
<evidence type="ECO:0000313" key="3">
    <source>
        <dbReference type="Proteomes" id="UP000602510"/>
    </source>
</evidence>
<protein>
    <submittedName>
        <fullName evidence="2">Uncharacterized protein</fullName>
    </submittedName>
</protein>
<evidence type="ECO:0000256" key="1">
    <source>
        <dbReference type="SAM" id="MobiDB-lite"/>
    </source>
</evidence>
<gene>
    <name evidence="2" type="ORF">GN244_ATG14019</name>
</gene>
<feature type="region of interest" description="Disordered" evidence="1">
    <location>
        <begin position="66"/>
        <end position="106"/>
    </location>
</feature>
<accession>A0A833SKG3</accession>
<name>A0A833SKG3_PHYIN</name>
<reference evidence="2" key="1">
    <citation type="submission" date="2020-04" db="EMBL/GenBank/DDBJ databases">
        <title>Hybrid Assembly of Korean Phytophthora infestans isolates.</title>
        <authorList>
            <person name="Prokchorchik M."/>
            <person name="Lee Y."/>
            <person name="Seo J."/>
            <person name="Cho J.-H."/>
            <person name="Park Y.-E."/>
            <person name="Jang D.-C."/>
            <person name="Im J.-S."/>
            <person name="Choi J.-G."/>
            <person name="Park H.-J."/>
            <person name="Lee G.-B."/>
            <person name="Lee Y.-G."/>
            <person name="Hong S.-Y."/>
            <person name="Cho K."/>
            <person name="Sohn K.H."/>
        </authorList>
    </citation>
    <scope>NUCLEOTIDE SEQUENCE</scope>
    <source>
        <strain evidence="2">KR_1_A1</strain>
    </source>
</reference>
<dbReference type="Proteomes" id="UP000602510">
    <property type="component" value="Unassembled WGS sequence"/>
</dbReference>